<feature type="domain" description="Yip1" evidence="6">
    <location>
        <begin position="25"/>
        <end position="189"/>
    </location>
</feature>
<keyword evidence="2 5" id="KW-0812">Transmembrane</keyword>
<evidence type="ECO:0000256" key="3">
    <source>
        <dbReference type="ARBA" id="ARBA00022989"/>
    </source>
</evidence>
<name>A0A5N0TFW8_9GAMM</name>
<feature type="transmembrane region" description="Helical" evidence="5">
    <location>
        <begin position="46"/>
        <end position="68"/>
    </location>
</feature>
<protein>
    <submittedName>
        <fullName evidence="7">YIP1 family protein</fullName>
    </submittedName>
</protein>
<dbReference type="Pfam" id="PF04893">
    <property type="entry name" value="Yip1"/>
    <property type="match status" value="1"/>
</dbReference>
<feature type="transmembrane region" description="Helical" evidence="5">
    <location>
        <begin position="144"/>
        <end position="162"/>
    </location>
</feature>
<sequence>MTENNEENGMEFDINKTVALVKGGVLEPQTTWSEYLADNPGWQKTLFLLTGPLLLANVLLSTLFTWIFGGLSKYAMGDSFIAALLFTLVTAVAGFLLAVFIISALAGVFGGKPSFDRTFAAVSLVAIPAWLAGIVGALIPWVGFLVALAGGIWSLVLLYKIIPLALEVPDDKRVGHYIVSIIAVIICNMILGAVLAFSGLRPGPDLSDIGSRNDGKTSISGDIASGTGIFGQAQRQAELVQAASRDQFEPPSDGKVSEDQVEDLVEVVKKAEAALADRAERLKKISEEVEEGEVKSPGDLMAIYEGMGTAVSLQNVEMEVVKTGGGNWAEYRWVKEQLRVAKLQQGSGSDALEHNFELYKEYEDVLGDLF</sequence>
<evidence type="ECO:0000313" key="8">
    <source>
        <dbReference type="Proteomes" id="UP000325372"/>
    </source>
</evidence>
<dbReference type="InterPro" id="IPR006977">
    <property type="entry name" value="Yip1_dom"/>
</dbReference>
<feature type="transmembrane region" description="Helical" evidence="5">
    <location>
        <begin position="174"/>
        <end position="197"/>
    </location>
</feature>
<dbReference type="Proteomes" id="UP000325372">
    <property type="component" value="Unassembled WGS sequence"/>
</dbReference>
<dbReference type="GO" id="GO:0016020">
    <property type="term" value="C:membrane"/>
    <property type="evidence" value="ECO:0007669"/>
    <property type="project" value="UniProtKB-SubCell"/>
</dbReference>
<accession>A0A5N0TFW8</accession>
<dbReference type="RefSeq" id="WP_150862393.1">
    <property type="nucleotide sequence ID" value="NZ_VYXP01000001.1"/>
</dbReference>
<evidence type="ECO:0000313" key="7">
    <source>
        <dbReference type="EMBL" id="KAA9134043.1"/>
    </source>
</evidence>
<evidence type="ECO:0000256" key="5">
    <source>
        <dbReference type="SAM" id="Phobius"/>
    </source>
</evidence>
<evidence type="ECO:0000256" key="4">
    <source>
        <dbReference type="ARBA" id="ARBA00023136"/>
    </source>
</evidence>
<evidence type="ECO:0000256" key="2">
    <source>
        <dbReference type="ARBA" id="ARBA00022692"/>
    </source>
</evidence>
<feature type="transmembrane region" description="Helical" evidence="5">
    <location>
        <begin position="80"/>
        <end position="106"/>
    </location>
</feature>
<feature type="transmembrane region" description="Helical" evidence="5">
    <location>
        <begin position="118"/>
        <end position="138"/>
    </location>
</feature>
<reference evidence="7 8" key="1">
    <citation type="submission" date="2019-09" db="EMBL/GenBank/DDBJ databases">
        <title>Wenzhouxiangella sp. Genome sequencing and assembly.</title>
        <authorList>
            <person name="Zhang R."/>
        </authorList>
    </citation>
    <scope>NUCLEOTIDE SEQUENCE [LARGE SCALE GENOMIC DNA]</scope>
    <source>
        <strain evidence="7 8">W260</strain>
    </source>
</reference>
<comment type="subcellular location">
    <subcellularLocation>
        <location evidence="1">Membrane</location>
        <topology evidence="1">Multi-pass membrane protein</topology>
    </subcellularLocation>
</comment>
<gene>
    <name evidence="7" type="ORF">F3N42_00385</name>
</gene>
<keyword evidence="3 5" id="KW-1133">Transmembrane helix</keyword>
<evidence type="ECO:0000259" key="6">
    <source>
        <dbReference type="Pfam" id="PF04893"/>
    </source>
</evidence>
<dbReference type="EMBL" id="VYXP01000001">
    <property type="protein sequence ID" value="KAA9134043.1"/>
    <property type="molecule type" value="Genomic_DNA"/>
</dbReference>
<organism evidence="7 8">
    <name type="scientific">Marinihelvus fidelis</name>
    <dbReference type="NCBI Taxonomy" id="2613842"/>
    <lineage>
        <taxon>Bacteria</taxon>
        <taxon>Pseudomonadati</taxon>
        <taxon>Pseudomonadota</taxon>
        <taxon>Gammaproteobacteria</taxon>
        <taxon>Chromatiales</taxon>
        <taxon>Wenzhouxiangellaceae</taxon>
        <taxon>Marinihelvus</taxon>
    </lineage>
</organism>
<evidence type="ECO:0000256" key="1">
    <source>
        <dbReference type="ARBA" id="ARBA00004141"/>
    </source>
</evidence>
<keyword evidence="8" id="KW-1185">Reference proteome</keyword>
<comment type="caution">
    <text evidence="7">The sequence shown here is derived from an EMBL/GenBank/DDBJ whole genome shotgun (WGS) entry which is preliminary data.</text>
</comment>
<keyword evidence="4 5" id="KW-0472">Membrane</keyword>
<proteinExistence type="predicted"/>
<dbReference type="AlphaFoldDB" id="A0A5N0TFW8"/>